<organism evidence="1 2">
    <name type="scientific">Fluctibacter halophilus</name>
    <dbReference type="NCBI Taxonomy" id="226011"/>
    <lineage>
        <taxon>Bacteria</taxon>
        <taxon>Pseudomonadati</taxon>
        <taxon>Pseudomonadota</taxon>
        <taxon>Gammaproteobacteria</taxon>
        <taxon>Alteromonadales</taxon>
        <taxon>Alteromonadaceae</taxon>
        <taxon>Fluctibacter</taxon>
    </lineage>
</organism>
<comment type="caution">
    <text evidence="1">The sequence shown here is derived from an EMBL/GenBank/DDBJ whole genome shotgun (WGS) entry which is preliminary data.</text>
</comment>
<evidence type="ECO:0008006" key="3">
    <source>
        <dbReference type="Google" id="ProtNLM"/>
    </source>
</evidence>
<protein>
    <recommendedName>
        <fullName evidence="3">Sel1 repeat family protein</fullName>
    </recommendedName>
</protein>
<dbReference type="InterPro" id="IPR011990">
    <property type="entry name" value="TPR-like_helical_dom_sf"/>
</dbReference>
<reference evidence="1 2" key="1">
    <citation type="submission" date="2021-10" db="EMBL/GenBank/DDBJ databases">
        <title>Draft genome of Aestuariibacter halophilus JC2043.</title>
        <authorList>
            <person name="Emsley S.A."/>
            <person name="Pfannmuller K.M."/>
            <person name="Ushijima B."/>
            <person name="Saw J.H."/>
            <person name="Videau P."/>
        </authorList>
    </citation>
    <scope>NUCLEOTIDE SEQUENCE [LARGE SCALE GENOMIC DNA]</scope>
    <source>
        <strain evidence="1 2">JC2043</strain>
    </source>
</reference>
<dbReference type="Gene3D" id="1.25.40.10">
    <property type="entry name" value="Tetratricopeptide repeat domain"/>
    <property type="match status" value="2"/>
</dbReference>
<dbReference type="Proteomes" id="UP001520878">
    <property type="component" value="Unassembled WGS sequence"/>
</dbReference>
<gene>
    <name evidence="1" type="ORF">LJ739_06425</name>
</gene>
<sequence length="300" mass="33099">MLCSAQDWQAALSDAHQLMAAGNVDQAMAAYQEHAEQGNPLAEFALGWQLKLNAEQAAEDERPPLRRQACQWFEKASTQHIPVAMQETGHCYRDRILPDDAPLETALLVYTNAGQNGLPAAFCDVMTISARLNKPYTDAMAHCEAVASQGAIYAQRQLIALFAASKDTAQQALYWLSVAAQKNGPEAYQYGMTLAQSDPPSPEQALYWLEHAASLGFLPAYLETAARYLQKIKPDTPVEQASQWLAKAYVWSNAWQQRVPSDIEKPDWIANVQASTPDAWQDELNAKVAQHIAKLSEPSG</sequence>
<keyword evidence="2" id="KW-1185">Reference proteome</keyword>
<name>A0ABS8G7U0_9ALTE</name>
<accession>A0ABS8G7U0</accession>
<proteinExistence type="predicted"/>
<dbReference type="SUPFAM" id="SSF81901">
    <property type="entry name" value="HCP-like"/>
    <property type="match status" value="1"/>
</dbReference>
<evidence type="ECO:0000313" key="2">
    <source>
        <dbReference type="Proteomes" id="UP001520878"/>
    </source>
</evidence>
<dbReference type="EMBL" id="JAJEWP010000001">
    <property type="protein sequence ID" value="MCC2615870.1"/>
    <property type="molecule type" value="Genomic_DNA"/>
</dbReference>
<dbReference type="RefSeq" id="WP_229158214.1">
    <property type="nucleotide sequence ID" value="NZ_JAJEWP010000001.1"/>
</dbReference>
<evidence type="ECO:0000313" key="1">
    <source>
        <dbReference type="EMBL" id="MCC2615870.1"/>
    </source>
</evidence>